<comment type="similarity">
    <text evidence="1">Belongs to the type-B carboxylesterase/lipase family.</text>
</comment>
<dbReference type="InterPro" id="IPR050309">
    <property type="entry name" value="Type-B_Carboxylest/Lipase"/>
</dbReference>
<dbReference type="AlphaFoldDB" id="A0A381YTD2"/>
<dbReference type="InterPro" id="IPR002018">
    <property type="entry name" value="CarbesteraseB"/>
</dbReference>
<feature type="domain" description="Carboxylesterase type B" evidence="3">
    <location>
        <begin position="379"/>
        <end position="504"/>
    </location>
</feature>
<organism evidence="4">
    <name type="scientific">marine metagenome</name>
    <dbReference type="NCBI Taxonomy" id="408172"/>
    <lineage>
        <taxon>unclassified sequences</taxon>
        <taxon>metagenomes</taxon>
        <taxon>ecological metagenomes</taxon>
    </lineage>
</organism>
<accession>A0A381YTD2</accession>
<dbReference type="PROSITE" id="PS00122">
    <property type="entry name" value="CARBOXYLESTERASE_B_1"/>
    <property type="match status" value="1"/>
</dbReference>
<dbReference type="PANTHER" id="PTHR11559">
    <property type="entry name" value="CARBOXYLESTERASE"/>
    <property type="match status" value="1"/>
</dbReference>
<feature type="domain" description="Carboxylesterase type B" evidence="3">
    <location>
        <begin position="30"/>
        <end position="342"/>
    </location>
</feature>
<dbReference type="SUPFAM" id="SSF53474">
    <property type="entry name" value="alpha/beta-Hydrolases"/>
    <property type="match status" value="1"/>
</dbReference>
<evidence type="ECO:0000259" key="3">
    <source>
        <dbReference type="Pfam" id="PF00135"/>
    </source>
</evidence>
<dbReference type="PROSITE" id="PS00941">
    <property type="entry name" value="CARBOXYLESTERASE_B_2"/>
    <property type="match status" value="1"/>
</dbReference>
<reference evidence="4" key="1">
    <citation type="submission" date="2018-05" db="EMBL/GenBank/DDBJ databases">
        <authorList>
            <person name="Lanie J.A."/>
            <person name="Ng W.-L."/>
            <person name="Kazmierczak K.M."/>
            <person name="Andrzejewski T.M."/>
            <person name="Davidsen T.M."/>
            <person name="Wayne K.J."/>
            <person name="Tettelin H."/>
            <person name="Glass J.I."/>
            <person name="Rusch D."/>
            <person name="Podicherti R."/>
            <person name="Tsui H.-C.T."/>
            <person name="Winkler M.E."/>
        </authorList>
    </citation>
    <scope>NUCLEOTIDE SEQUENCE</scope>
</reference>
<sequence>MQTQRNIGRPIVLVLAVLLTACAQPGSGLIAQIDSGKLQGTVIDEVTVFKGIPYAAPPVGEWRWRPPQPIEPWEGVRSAEAYGAFCAQPKSSLLWFQLGEISEDCLTLNVWTPKFDSTAKLPVMVWIHGGGFSQGSGNIARLNSPAVAKQGVILVTINYRLALFGFMVHPAVSASHPDEPAGNYGLMDSVAALQWIQRNIAAFGGDPGNVTIFGESAGAGSVNHLLVMPSSAGLFHRAISQSSSTGIAPGSYIDRRAGYEPAGETTGIKFVEKLGVGDSENIASTLRGMTTEKLLAGMGERDRFTPVIDGTTIPDQLGILYAQGKQHKVPYMNGGVSWEASLGRRIGGGFSPEFAAKLVPAADQARLYPGLSGEALEDRIFGDIIIMTGSRHIANSMFAIGAPVHSFYFSYVPAGRRGKQPGVAHADDIAFVMRTLETEQDLDVITDRDQEVAALISAYWVQFAKTGNPNGADRPEWPAYDPDTARVLEIGDETIVHDDFLAERMAYHLKRGGDLLERSR</sequence>
<proteinExistence type="inferred from homology"/>
<keyword evidence="2" id="KW-0378">Hydrolase</keyword>
<dbReference type="Pfam" id="PF00135">
    <property type="entry name" value="COesterase"/>
    <property type="match status" value="2"/>
</dbReference>
<dbReference type="InterPro" id="IPR029058">
    <property type="entry name" value="AB_hydrolase_fold"/>
</dbReference>
<dbReference type="InterPro" id="IPR019819">
    <property type="entry name" value="Carboxylesterase_B_CS"/>
</dbReference>
<evidence type="ECO:0000256" key="1">
    <source>
        <dbReference type="ARBA" id="ARBA00005964"/>
    </source>
</evidence>
<dbReference type="InterPro" id="IPR019826">
    <property type="entry name" value="Carboxylesterase_B_AS"/>
</dbReference>
<dbReference type="GO" id="GO:0016787">
    <property type="term" value="F:hydrolase activity"/>
    <property type="evidence" value="ECO:0007669"/>
    <property type="project" value="UniProtKB-KW"/>
</dbReference>
<dbReference type="PROSITE" id="PS51257">
    <property type="entry name" value="PROKAR_LIPOPROTEIN"/>
    <property type="match status" value="1"/>
</dbReference>
<evidence type="ECO:0000256" key="2">
    <source>
        <dbReference type="ARBA" id="ARBA00022801"/>
    </source>
</evidence>
<gene>
    <name evidence="4" type="ORF">METZ01_LOCUS132667</name>
</gene>
<evidence type="ECO:0000313" key="4">
    <source>
        <dbReference type="EMBL" id="SVA79813.1"/>
    </source>
</evidence>
<protein>
    <recommendedName>
        <fullName evidence="3">Carboxylesterase type B domain-containing protein</fullName>
    </recommendedName>
</protein>
<dbReference type="Gene3D" id="3.40.50.1820">
    <property type="entry name" value="alpha/beta hydrolase"/>
    <property type="match status" value="1"/>
</dbReference>
<name>A0A381YTD2_9ZZZZ</name>
<dbReference type="EMBL" id="UINC01018919">
    <property type="protein sequence ID" value="SVA79813.1"/>
    <property type="molecule type" value="Genomic_DNA"/>
</dbReference>